<feature type="region of interest" description="Disordered" evidence="1">
    <location>
        <begin position="36"/>
        <end position="120"/>
    </location>
</feature>
<name>A0A9N9WPI5_9DIPT</name>
<feature type="compositionally biased region" description="Low complexity" evidence="1">
    <location>
        <begin position="51"/>
        <end position="65"/>
    </location>
</feature>
<protein>
    <submittedName>
        <fullName evidence="3">Uncharacterized protein</fullName>
    </submittedName>
</protein>
<reference evidence="3" key="2">
    <citation type="submission" date="2022-10" db="EMBL/GenBank/DDBJ databases">
        <authorList>
            <consortium name="ENA_rothamsted_submissions"/>
            <consortium name="culmorum"/>
            <person name="King R."/>
        </authorList>
    </citation>
    <scope>NUCLEOTIDE SEQUENCE</scope>
</reference>
<feature type="compositionally biased region" description="Polar residues" evidence="1">
    <location>
        <begin position="91"/>
        <end position="108"/>
    </location>
</feature>
<feature type="signal peptide" evidence="2">
    <location>
        <begin position="1"/>
        <end position="22"/>
    </location>
</feature>
<reference evidence="3" key="1">
    <citation type="submission" date="2022-01" db="EMBL/GenBank/DDBJ databases">
        <authorList>
            <person name="King R."/>
        </authorList>
    </citation>
    <scope>NUCLEOTIDE SEQUENCE</scope>
</reference>
<dbReference type="EMBL" id="OU895877">
    <property type="protein sequence ID" value="CAG9799978.1"/>
    <property type="molecule type" value="Genomic_DNA"/>
</dbReference>
<proteinExistence type="predicted"/>
<accession>A0A9N9WPI5</accession>
<evidence type="ECO:0000313" key="3">
    <source>
        <dbReference type="EMBL" id="CAG9799978.1"/>
    </source>
</evidence>
<keyword evidence="2" id="KW-0732">Signal</keyword>
<evidence type="ECO:0000313" key="4">
    <source>
        <dbReference type="Proteomes" id="UP001153620"/>
    </source>
</evidence>
<dbReference type="AlphaFoldDB" id="A0A9N9WPI5"/>
<sequence>MYPKTVLLVAIICTFGIFGVQGQGYGNFGRRGDNSIPERGGAFPSNGGYGQYPQNGGFGNNPQSGNYGGFQQNGPQSAGFGGYPQNAGAYPQNSGPFAQPGNYPQQAGNGFRPPRFAGRF</sequence>
<keyword evidence="4" id="KW-1185">Reference proteome</keyword>
<dbReference type="Proteomes" id="UP001153620">
    <property type="component" value="Chromosome 1"/>
</dbReference>
<evidence type="ECO:0000256" key="1">
    <source>
        <dbReference type="SAM" id="MobiDB-lite"/>
    </source>
</evidence>
<feature type="chain" id="PRO_5040486004" evidence="2">
    <location>
        <begin position="23"/>
        <end position="120"/>
    </location>
</feature>
<organism evidence="3 4">
    <name type="scientific">Chironomus riparius</name>
    <dbReference type="NCBI Taxonomy" id="315576"/>
    <lineage>
        <taxon>Eukaryota</taxon>
        <taxon>Metazoa</taxon>
        <taxon>Ecdysozoa</taxon>
        <taxon>Arthropoda</taxon>
        <taxon>Hexapoda</taxon>
        <taxon>Insecta</taxon>
        <taxon>Pterygota</taxon>
        <taxon>Neoptera</taxon>
        <taxon>Endopterygota</taxon>
        <taxon>Diptera</taxon>
        <taxon>Nematocera</taxon>
        <taxon>Chironomoidea</taxon>
        <taxon>Chironomidae</taxon>
        <taxon>Chironominae</taxon>
        <taxon>Chironomus</taxon>
    </lineage>
</organism>
<evidence type="ECO:0000256" key="2">
    <source>
        <dbReference type="SAM" id="SignalP"/>
    </source>
</evidence>
<gene>
    <name evidence="3" type="ORF">CHIRRI_LOCUS2935</name>
</gene>